<dbReference type="FunFam" id="2.60.40.10:FF:000032">
    <property type="entry name" value="palladin isoform X1"/>
    <property type="match status" value="3"/>
</dbReference>
<evidence type="ECO:0000256" key="1">
    <source>
        <dbReference type="ARBA" id="ARBA00004167"/>
    </source>
</evidence>
<dbReference type="GO" id="GO:0055013">
    <property type="term" value="P:cardiac muscle cell development"/>
    <property type="evidence" value="ECO:0007669"/>
    <property type="project" value="UniProtKB-ARBA"/>
</dbReference>
<comment type="subcellular location">
    <subcellularLocation>
        <location evidence="2">Cell membrane</location>
    </subcellularLocation>
    <subcellularLocation>
        <location evidence="1">Membrane</location>
        <topology evidence="1">Single-pass membrane protein</topology>
    </subcellularLocation>
</comment>
<dbReference type="CDD" id="cd00096">
    <property type="entry name" value="Ig"/>
    <property type="match status" value="4"/>
</dbReference>
<evidence type="ECO:0000256" key="5">
    <source>
        <dbReference type="ARBA" id="ARBA00022729"/>
    </source>
</evidence>
<dbReference type="FunFam" id="2.60.40.10:FF:000107">
    <property type="entry name" value="Myosin, light chain kinase a"/>
    <property type="match status" value="1"/>
</dbReference>
<keyword evidence="5" id="KW-0732">Signal</keyword>
<evidence type="ECO:0000256" key="9">
    <source>
        <dbReference type="ARBA" id="ARBA00023157"/>
    </source>
</evidence>
<dbReference type="STRING" id="75743.A0A401P1V6"/>
<dbReference type="InterPro" id="IPR003598">
    <property type="entry name" value="Ig_sub2"/>
</dbReference>
<feature type="domain" description="Ig-like" evidence="12">
    <location>
        <begin position="879"/>
        <end position="920"/>
    </location>
</feature>
<feature type="domain" description="Ig-like" evidence="12">
    <location>
        <begin position="292"/>
        <end position="382"/>
    </location>
</feature>
<dbReference type="SMART" id="SM00409">
    <property type="entry name" value="IG"/>
    <property type="match status" value="8"/>
</dbReference>
<dbReference type="OMA" id="AWISEPQ"/>
<keyword evidence="10" id="KW-0325">Glycoprotein</keyword>
<dbReference type="Pfam" id="PF07679">
    <property type="entry name" value="I-set"/>
    <property type="match status" value="6"/>
</dbReference>
<dbReference type="InterPro" id="IPR009138">
    <property type="entry name" value="Neural_cell_adh"/>
</dbReference>
<keyword evidence="3" id="KW-1003">Cell membrane</keyword>
<dbReference type="GO" id="GO:0003007">
    <property type="term" value="P:heart morphogenesis"/>
    <property type="evidence" value="ECO:0007669"/>
    <property type="project" value="UniProtKB-ARBA"/>
</dbReference>
<dbReference type="InterPro" id="IPR036179">
    <property type="entry name" value="Ig-like_dom_sf"/>
</dbReference>
<dbReference type="InterPro" id="IPR013783">
    <property type="entry name" value="Ig-like_fold"/>
</dbReference>
<evidence type="ECO:0000256" key="3">
    <source>
        <dbReference type="ARBA" id="ARBA00022475"/>
    </source>
</evidence>
<keyword evidence="8" id="KW-0472">Membrane</keyword>
<dbReference type="Proteomes" id="UP000288216">
    <property type="component" value="Unassembled WGS sequence"/>
</dbReference>
<dbReference type="PRINTS" id="PR01838">
    <property type="entry name" value="NCAMFAMILY"/>
</dbReference>
<evidence type="ECO:0000313" key="13">
    <source>
        <dbReference type="EMBL" id="GCB67129.1"/>
    </source>
</evidence>
<reference evidence="13 14" key="1">
    <citation type="journal article" date="2018" name="Nat. Ecol. Evol.">
        <title>Shark genomes provide insights into elasmobranch evolution and the origin of vertebrates.</title>
        <authorList>
            <person name="Hara Y"/>
            <person name="Yamaguchi K"/>
            <person name="Onimaru K"/>
            <person name="Kadota M"/>
            <person name="Koyanagi M"/>
            <person name="Keeley SD"/>
            <person name="Tatsumi K"/>
            <person name="Tanaka K"/>
            <person name="Motone F"/>
            <person name="Kageyama Y"/>
            <person name="Nozu R"/>
            <person name="Adachi N"/>
            <person name="Nishimura O"/>
            <person name="Nakagawa R"/>
            <person name="Tanegashima C"/>
            <person name="Kiyatake I"/>
            <person name="Matsumoto R"/>
            <person name="Murakumo K"/>
            <person name="Nishida K"/>
            <person name="Terakita A"/>
            <person name="Kuratani S"/>
            <person name="Sato K"/>
            <person name="Hyodo S Kuraku.S."/>
        </authorList>
    </citation>
    <scope>NUCLEOTIDE SEQUENCE [LARGE SCALE GENOMIC DNA]</scope>
</reference>
<evidence type="ECO:0000256" key="8">
    <source>
        <dbReference type="ARBA" id="ARBA00023136"/>
    </source>
</evidence>
<accession>A0A401P1V6</accession>
<comment type="caution">
    <text evidence="13">The sequence shown here is derived from an EMBL/GenBank/DDBJ whole genome shotgun (WGS) entry which is preliminary data.</text>
</comment>
<dbReference type="InterPro" id="IPR013098">
    <property type="entry name" value="Ig_I-set"/>
</dbReference>
<dbReference type="Pfam" id="PF13927">
    <property type="entry name" value="Ig_3"/>
    <property type="match status" value="2"/>
</dbReference>
<feature type="domain" description="Ig-like" evidence="12">
    <location>
        <begin position="389"/>
        <end position="473"/>
    </location>
</feature>
<gene>
    <name evidence="13" type="ORF">scyTo_0010207</name>
</gene>
<feature type="domain" description="Ig-like" evidence="12">
    <location>
        <begin position="601"/>
        <end position="682"/>
    </location>
</feature>
<keyword evidence="14" id="KW-1185">Reference proteome</keyword>
<dbReference type="PANTHER" id="PTHR10075">
    <property type="entry name" value="BASIGIN RELATED"/>
    <property type="match status" value="1"/>
</dbReference>
<dbReference type="GO" id="GO:0030424">
    <property type="term" value="C:axon"/>
    <property type="evidence" value="ECO:0007669"/>
    <property type="project" value="TreeGrafter"/>
</dbReference>
<dbReference type="EMBL" id="BFAA01004349">
    <property type="protein sequence ID" value="GCB67129.1"/>
    <property type="molecule type" value="Genomic_DNA"/>
</dbReference>
<evidence type="ECO:0000256" key="2">
    <source>
        <dbReference type="ARBA" id="ARBA00004236"/>
    </source>
</evidence>
<dbReference type="GO" id="GO:0007411">
    <property type="term" value="P:axon guidance"/>
    <property type="evidence" value="ECO:0007669"/>
    <property type="project" value="TreeGrafter"/>
</dbReference>
<dbReference type="PROSITE" id="PS50835">
    <property type="entry name" value="IG_LIKE"/>
    <property type="match status" value="8"/>
</dbReference>
<feature type="domain" description="Ig-like" evidence="12">
    <location>
        <begin position="691"/>
        <end position="782"/>
    </location>
</feature>
<keyword evidence="4" id="KW-0812">Transmembrane</keyword>
<dbReference type="AlphaFoldDB" id="A0A401P1V6"/>
<keyword evidence="7" id="KW-1133">Transmembrane helix</keyword>
<keyword evidence="9" id="KW-1015">Disulfide bond</keyword>
<dbReference type="OrthoDB" id="9716450at2759"/>
<keyword evidence="11" id="KW-0393">Immunoglobulin domain</keyword>
<organism evidence="13 14">
    <name type="scientific">Scyliorhinus torazame</name>
    <name type="common">Cloudy catshark</name>
    <name type="synonym">Catulus torazame</name>
    <dbReference type="NCBI Taxonomy" id="75743"/>
    <lineage>
        <taxon>Eukaryota</taxon>
        <taxon>Metazoa</taxon>
        <taxon>Chordata</taxon>
        <taxon>Craniata</taxon>
        <taxon>Vertebrata</taxon>
        <taxon>Chondrichthyes</taxon>
        <taxon>Elasmobranchii</taxon>
        <taxon>Galeomorphii</taxon>
        <taxon>Galeoidea</taxon>
        <taxon>Carcharhiniformes</taxon>
        <taxon>Scyliorhinidae</taxon>
        <taxon>Scyliorhinus</taxon>
    </lineage>
</organism>
<protein>
    <recommendedName>
        <fullName evidence="12">Ig-like domain-containing protein</fullName>
    </recommendedName>
</protein>
<sequence>MNLPIRPHSSHSTNSMWKVPEFMPPNENFFLKVTGFDREGYRFQRLSSVSFTSLVPGPPVVTMPNETHGYYLQPASIQCSSRSLIPFTLRLVRNGTRIGPDRLFLETVDTTWQIPSVSAADEGFYDCVAISNSGTGITRTFLVVTEPPPTVETPQNVTAFPGDQVVLTCQVLGSVRFNITWMQDGTEIQDDNEHVTPLSNSSLAIWNVQSENAGRYECVAVNTQGSSRASVWVFVHGDLEMTLVPFAEVDPVDGTLEIKEVQETDAGEYTCVASNEAGTSSAMVMLDVGSAPRFSETPSDVSVTIGQNVTLPCSAVGDPAPQVTWQRIDGRHIFAKADSMSFMSQLKTGSLFIESVWLDDEARYVCEAQNQFGVIRAEVTLTIIGLVAPEVVESISVVNVLEGRSLTLPCVVLAGNPFPERYWLKDNQLLSLDRRLSIRSDGSFHIERAEQGDAGRYMCTIRNVVGSVNKTITVYVQVLPSIKSGHIVYITDEGMSVTLLCESSGSPKPTLIWSKGGKLLPRHDPRRSIDANGNLQIPSPSSGDSGVYTCTATNVAGFASREMQLFVHTKPKIYGVNPDNLDEPIKITATAGMEVTLPFPPKIHLSHQLLRVIAGQSVDLPCVAHGDPTPKIRWYKGDEALLQGVRDSLDGPDGSISIADVEISDAGMYRCEATNSAGRDVTEMILAVLEPPFFDEDVASLDAEQERFAREKVTLPCPANGTPPPSIRWLQNGIDLPANEPGISILEDGSLLIESASPYDSGDYLCIATNEAGSSKKMYRLKVRAPPEILGNDQISNITALVNQPLILECDASGNPTPTLSWYKNERQVAETSRVRFLNGGRLLRVPKARKGDSGVYSCNAVNEAGWASKQFNLLVQVPPVIFGSELTQEVTVLENSQLELRCGASGVPFPHIAWSKDGE</sequence>
<proteinExistence type="predicted"/>
<evidence type="ECO:0000256" key="7">
    <source>
        <dbReference type="ARBA" id="ARBA00022989"/>
    </source>
</evidence>
<dbReference type="Gene3D" id="2.60.40.10">
    <property type="entry name" value="Immunoglobulins"/>
    <property type="match status" value="10"/>
</dbReference>
<evidence type="ECO:0000256" key="11">
    <source>
        <dbReference type="ARBA" id="ARBA00023319"/>
    </source>
</evidence>
<dbReference type="SMART" id="SM00408">
    <property type="entry name" value="IGc2"/>
    <property type="match status" value="9"/>
</dbReference>
<dbReference type="GO" id="GO:0098632">
    <property type="term" value="F:cell-cell adhesion mediator activity"/>
    <property type="evidence" value="ECO:0007669"/>
    <property type="project" value="TreeGrafter"/>
</dbReference>
<dbReference type="InterPro" id="IPR003599">
    <property type="entry name" value="Ig_sub"/>
</dbReference>
<evidence type="ECO:0000256" key="4">
    <source>
        <dbReference type="ARBA" id="ARBA00022692"/>
    </source>
</evidence>
<evidence type="ECO:0000256" key="6">
    <source>
        <dbReference type="ARBA" id="ARBA00022737"/>
    </source>
</evidence>
<evidence type="ECO:0000313" key="14">
    <source>
        <dbReference type="Proteomes" id="UP000288216"/>
    </source>
</evidence>
<evidence type="ECO:0000256" key="10">
    <source>
        <dbReference type="ARBA" id="ARBA00023180"/>
    </source>
</evidence>
<feature type="domain" description="Ig-like" evidence="12">
    <location>
        <begin position="787"/>
        <end position="875"/>
    </location>
</feature>
<feature type="domain" description="Ig-like" evidence="12">
    <location>
        <begin position="480"/>
        <end position="566"/>
    </location>
</feature>
<dbReference type="FunFam" id="2.60.40.10:FF:000130">
    <property type="entry name" value="Hemicentin 1"/>
    <property type="match status" value="1"/>
</dbReference>
<dbReference type="FunFam" id="2.60.40.10:FF:000005">
    <property type="entry name" value="Neuronal cell adhesion molecule"/>
    <property type="match status" value="1"/>
</dbReference>
<evidence type="ECO:0000259" key="12">
    <source>
        <dbReference type="PROSITE" id="PS50835"/>
    </source>
</evidence>
<dbReference type="SUPFAM" id="SSF48726">
    <property type="entry name" value="Immunoglobulin"/>
    <property type="match status" value="10"/>
</dbReference>
<dbReference type="FunFam" id="2.60.40.10:FF:000890">
    <property type="entry name" value="Hemicentin 1"/>
    <property type="match status" value="1"/>
</dbReference>
<keyword evidence="6" id="KW-0677">Repeat</keyword>
<feature type="domain" description="Ig-like" evidence="12">
    <location>
        <begin position="148"/>
        <end position="230"/>
    </location>
</feature>
<dbReference type="GO" id="GO:0070593">
    <property type="term" value="P:dendrite self-avoidance"/>
    <property type="evidence" value="ECO:0007669"/>
    <property type="project" value="TreeGrafter"/>
</dbReference>
<name>A0A401P1V6_SCYTO</name>
<dbReference type="GO" id="GO:0005886">
    <property type="term" value="C:plasma membrane"/>
    <property type="evidence" value="ECO:0007669"/>
    <property type="project" value="UniProtKB-SubCell"/>
</dbReference>
<dbReference type="InterPro" id="IPR007110">
    <property type="entry name" value="Ig-like_dom"/>
</dbReference>
<dbReference type="GO" id="GO:0007156">
    <property type="term" value="P:homophilic cell adhesion via plasma membrane adhesion molecules"/>
    <property type="evidence" value="ECO:0007669"/>
    <property type="project" value="TreeGrafter"/>
</dbReference>
<dbReference type="PANTHER" id="PTHR10075:SF14">
    <property type="entry name" value="CELL ADHESION MOLECULE DSCAM2-RELATED"/>
    <property type="match status" value="1"/>
</dbReference>